<organism evidence="2 3">
    <name type="scientific">Companilactobacillus heilongjiangensis</name>
    <dbReference type="NCBI Taxonomy" id="1074467"/>
    <lineage>
        <taxon>Bacteria</taxon>
        <taxon>Bacillati</taxon>
        <taxon>Bacillota</taxon>
        <taxon>Bacilli</taxon>
        <taxon>Lactobacillales</taxon>
        <taxon>Lactobacillaceae</taxon>
        <taxon>Companilactobacillus</taxon>
    </lineage>
</organism>
<evidence type="ECO:0000256" key="1">
    <source>
        <dbReference type="SAM" id="Phobius"/>
    </source>
</evidence>
<keyword evidence="1" id="KW-1133">Transmembrane helix</keyword>
<feature type="transmembrane region" description="Helical" evidence="1">
    <location>
        <begin position="291"/>
        <end position="309"/>
    </location>
</feature>
<reference evidence="2 3" key="1">
    <citation type="submission" date="2015-08" db="EMBL/GenBank/DDBJ databases">
        <title>Genomic sequence of Lactobacillus heilongjiangensis DSM 28069, isolated from Chinese traditional pickle.</title>
        <authorList>
            <person name="Jiang X."/>
            <person name="Zheng B."/>
            <person name="Cheng H."/>
        </authorList>
    </citation>
    <scope>NUCLEOTIDE SEQUENCE [LARGE SCALE GENOMIC DNA]</scope>
    <source>
        <strain evidence="2 3">DSM 28069</strain>
    </source>
</reference>
<keyword evidence="1" id="KW-0812">Transmembrane</keyword>
<feature type="transmembrane region" description="Helical" evidence="1">
    <location>
        <begin position="184"/>
        <end position="215"/>
    </location>
</feature>
<feature type="transmembrane region" description="Helical" evidence="1">
    <location>
        <begin position="349"/>
        <end position="371"/>
    </location>
</feature>
<keyword evidence="3" id="KW-1185">Reference proteome</keyword>
<protein>
    <recommendedName>
        <fullName evidence="4">Membrane protein 6-pyruvoyl-tetrahydropterin synthase-related domain-containing protein</fullName>
    </recommendedName>
</protein>
<feature type="transmembrane region" description="Helical" evidence="1">
    <location>
        <begin position="227"/>
        <end position="246"/>
    </location>
</feature>
<dbReference type="STRING" id="1074467.JP39_01045"/>
<gene>
    <name evidence="2" type="ORF">JP39_01045</name>
</gene>
<dbReference type="Proteomes" id="UP000061546">
    <property type="component" value="Chromosome"/>
</dbReference>
<feature type="transmembrane region" description="Helical" evidence="1">
    <location>
        <begin position="161"/>
        <end position="178"/>
    </location>
</feature>
<evidence type="ECO:0000313" key="3">
    <source>
        <dbReference type="Proteomes" id="UP000061546"/>
    </source>
</evidence>
<proteinExistence type="predicted"/>
<feature type="transmembrane region" description="Helical" evidence="1">
    <location>
        <begin position="106"/>
        <end position="125"/>
    </location>
</feature>
<dbReference type="EMBL" id="CP012559">
    <property type="protein sequence ID" value="ALB28076.1"/>
    <property type="molecule type" value="Genomic_DNA"/>
</dbReference>
<accession>A0A0K2L9W8</accession>
<evidence type="ECO:0008006" key="4">
    <source>
        <dbReference type="Google" id="ProtNLM"/>
    </source>
</evidence>
<dbReference type="RefSeq" id="WP_041501656.1">
    <property type="nucleotide sequence ID" value="NZ_BJDV01000009.1"/>
</dbReference>
<keyword evidence="1" id="KW-0472">Membrane</keyword>
<dbReference type="AlphaFoldDB" id="A0A0K2L9W8"/>
<name>A0A0K2L9W8_9LACO</name>
<sequence length="556" mass="64094">MKKLFSQHKLLFTLLLFAFVSVASIYLTDLNGHIWAFLGMNDDGRFHVMRIEGLYQSLKRGVYFPSVNMSFMDGFGYIANIFYSDLWLYPAAFLRLLGFTTVQAFVSFYVILNFCTLVISFWSFYQVSRKYDKSLVFSLLYTVSFYRIFDMVRRFDIGEALTLAFLPLVVLGVYEIFYGDWHRWLYLTFGMVAVIYSHALSPVLIVIFICLVIIFRVKKLIQEPGRILSLLKAAFWSVMLTLAYFLPMVEQLRRTQFKLTHAPLIYVSQSGMTLYDLIHGSVTDDLFNQNIGLLMLIIAVLIPVTIWFVKNPALRDFAIIGEILLFMTTKFFPWQYFDHTPLNMIQFPWRFDLLVTILFTIFLASDPLNWFGSWWKKGLLVSLSLGLIVGAEQKMIIDYPQEYSSYQSFNKLDSYSIGSGEEYLPMNADLSVLMSTPHMPKLESGTAVITDFSQQGSHLSFNFQNANNGEIDVPVIGYYGYSAKDSTGEVSKFKMDLNNNGLGQVIVNGTGTVRINYYETAIQRYSRLISIFSLLILIVAIIFQKRMRNRVSLFEK</sequence>
<feature type="transmembrane region" description="Helical" evidence="1">
    <location>
        <begin position="316"/>
        <end position="337"/>
    </location>
</feature>
<evidence type="ECO:0000313" key="2">
    <source>
        <dbReference type="EMBL" id="ALB28076.1"/>
    </source>
</evidence>
<dbReference type="KEGG" id="lhi:JP39_01045"/>
<feature type="transmembrane region" description="Helical" evidence="1">
    <location>
        <begin position="525"/>
        <end position="543"/>
    </location>
</feature>
<dbReference type="OrthoDB" id="9784157at2"/>